<feature type="compositionally biased region" description="Low complexity" evidence="7">
    <location>
        <begin position="202"/>
        <end position="221"/>
    </location>
</feature>
<reference evidence="9 10" key="1">
    <citation type="submission" date="2011-10" db="EMBL/GenBank/DDBJ databases">
        <authorList>
            <person name="Genoscope - CEA"/>
        </authorList>
    </citation>
    <scope>NUCLEOTIDE SEQUENCE [LARGE SCALE GENOMIC DNA]</scope>
    <source>
        <strain evidence="9 10">RCC 1105</strain>
    </source>
</reference>
<dbReference type="PROSITE" id="PS51274">
    <property type="entry name" value="GATASE_COBBQ"/>
    <property type="match status" value="1"/>
</dbReference>
<proteinExistence type="predicted"/>
<organism evidence="9 10">
    <name type="scientific">Bathycoccus prasinos</name>
    <dbReference type="NCBI Taxonomy" id="41875"/>
    <lineage>
        <taxon>Eukaryota</taxon>
        <taxon>Viridiplantae</taxon>
        <taxon>Chlorophyta</taxon>
        <taxon>Mamiellophyceae</taxon>
        <taxon>Mamiellales</taxon>
        <taxon>Bathycoccaceae</taxon>
        <taxon>Bathycoccus</taxon>
    </lineage>
</organism>
<feature type="compositionally biased region" description="Polar residues" evidence="7">
    <location>
        <begin position="256"/>
        <end position="266"/>
    </location>
</feature>
<feature type="compositionally biased region" description="Low complexity" evidence="7">
    <location>
        <begin position="567"/>
        <end position="582"/>
    </location>
</feature>
<dbReference type="PROSITE" id="PS50983">
    <property type="entry name" value="FE_B12_PBP"/>
    <property type="match status" value="1"/>
</dbReference>
<feature type="compositionally biased region" description="Polar residues" evidence="7">
    <location>
        <begin position="190"/>
        <end position="200"/>
    </location>
</feature>
<dbReference type="InterPro" id="IPR011698">
    <property type="entry name" value="GATase_3"/>
</dbReference>
<evidence type="ECO:0000256" key="4">
    <source>
        <dbReference type="ARBA" id="ARBA00022840"/>
    </source>
</evidence>
<evidence type="ECO:0000256" key="6">
    <source>
        <dbReference type="ARBA" id="ARBA00022962"/>
    </source>
</evidence>
<dbReference type="InterPro" id="IPR002491">
    <property type="entry name" value="ABC_transptr_periplasmic_BD"/>
</dbReference>
<feature type="compositionally biased region" description="Polar residues" evidence="7">
    <location>
        <begin position="223"/>
        <end position="237"/>
    </location>
</feature>
<dbReference type="eggNOG" id="ENOG502RP77">
    <property type="taxonomic scope" value="Eukaryota"/>
</dbReference>
<keyword evidence="6" id="KW-0315">Glutamine amidotransferase</keyword>
<keyword evidence="10" id="KW-1185">Reference proteome</keyword>
<dbReference type="SUPFAM" id="SSF53807">
    <property type="entry name" value="Helical backbone' metal receptor"/>
    <property type="match status" value="1"/>
</dbReference>
<gene>
    <name evidence="9" type="ordered locus">Bathy17g02110</name>
</gene>
<sequence>MKIIVISGTSAGVGKTTLAIGLMAALEQRGLRVQAFKVGPDFNDPLRHERAINRPSHSLDGIMLTKEYNISTVAKFSSECDVAIVDGLDGLFDGYDPNSENGSTAQMAKWLKAPVILVCDCDSMARSIAAVTRGYQEFDTELSIAGVVFNKVGSLQHAKRLSESMKSSNVNVVMCGAVPKDTNLLVMNGNAPSSLPSSNEYGGLHNSTNNNSSGSFTGDGSPKTPSSTEDFQNPSASYYNNNNNNNHHYHHHLNGNGPQNGASPNSKESIALKMQKIAKVFENTVDIDAILALAKDFSIAEFISDDTNFNETLLTCATSSTYGGRSSSPAHTMVASSSSSANSKSRRDAENMLASPTKTIRPDGRVRVAVARDDAFCFFYPENLNLLERAGAELVFFSPVAGDELPRGIAGVIFPGGYPECHADALTNNRPLRMGVTAFASAGGVVYGESGGLMFLSQSLTSSDSSKPRYMCGLAPFATRFARTETRGYLDVRISIGNPLFPPGEVARGQRVHHYEIVGEIPQKIRSQDDTNSPISGWRATYDVKPSSVEDDRAQNDYGDGVGGSASEKNSNLNSGSNSSVSLERTFSNSSSTSATMIDNTNNTGGVATTSGGNKNMREGFAWNNVLVSNVHLHFGGNPTFATSFVKSCKSVKAEATIAAQKAATAAKRLALEEDVVNEIRSLRNGGRPSMNDLNNYAGGTSNTVAMRSDLYGVVGGGGGKPPMIKRRDSEHDLSRVPNDRYKAAGHSRRLSSGDMDLGGTGEFGISPSRASNAGGPFANHQATLTEVQNNLSGAFNMFKSRSMNLLAQATGSHKQDISMRSNASFGSLHRIHSQADFLNEKEVSSRSNFGTSGEDAYNSMKRGHYHAPALVKVPEPDSEGYICSLSPAATEMVYALGLEHRLVGITSDCDYPKGVQRAHSVMTSSRSINETGNGKSNFLGGDSSNKSTHSSSGYGSSHRGDASGHSGPNNMEININMLRSSNAKIILAPDVCESCLDEFVDPRSTAWAIREARAWREHIQDSAHSNNSEFMGHRADESEDNDMKGVLPIAPHTLTDVFEIMLQIGNAASQDFAAERAVKLLRDRLRRVALKVAPGFDRRPRVVSLEACKPLISGGHWLPEMKMIAGGIDELQEPGAPAEALRWERVLEHQPDVLLINFEGSFEKTLEKVEVLASQPGWWNLNAVKNREVYILNNKIFSRPGPRLVDGVEMLARIFHPDLIEEPLVEGMCLKLNLEAGKKVRPGRLRNFFSSFH</sequence>
<feature type="compositionally biased region" description="Low complexity" evidence="7">
    <location>
        <begin position="941"/>
        <end position="958"/>
    </location>
</feature>
<dbReference type="RefSeq" id="XP_007508464.1">
    <property type="nucleotide sequence ID" value="XM_007508402.1"/>
</dbReference>
<evidence type="ECO:0000256" key="3">
    <source>
        <dbReference type="ARBA" id="ARBA00022741"/>
    </source>
</evidence>
<dbReference type="InterPro" id="IPR027417">
    <property type="entry name" value="P-loop_NTPase"/>
</dbReference>
<evidence type="ECO:0000313" key="10">
    <source>
        <dbReference type="Proteomes" id="UP000198341"/>
    </source>
</evidence>
<evidence type="ECO:0000313" key="9">
    <source>
        <dbReference type="EMBL" id="CCO20568.1"/>
    </source>
</evidence>
<dbReference type="Proteomes" id="UP000198341">
    <property type="component" value="Chromosome 17"/>
</dbReference>
<dbReference type="GO" id="GO:0005524">
    <property type="term" value="F:ATP binding"/>
    <property type="evidence" value="ECO:0007669"/>
    <property type="project" value="UniProtKB-KW"/>
</dbReference>
<dbReference type="OrthoDB" id="549173at2759"/>
<dbReference type="InterPro" id="IPR004484">
    <property type="entry name" value="CbiA/CobB_synth"/>
</dbReference>
<dbReference type="SUPFAM" id="SSF52540">
    <property type="entry name" value="P-loop containing nucleoside triphosphate hydrolases"/>
    <property type="match status" value="1"/>
</dbReference>
<dbReference type="KEGG" id="bpg:Bathy17g02110"/>
<evidence type="ECO:0000256" key="2">
    <source>
        <dbReference type="ARBA" id="ARBA00022598"/>
    </source>
</evidence>
<evidence type="ECO:0000256" key="7">
    <source>
        <dbReference type="SAM" id="MobiDB-lite"/>
    </source>
</evidence>
<feature type="compositionally biased region" description="Polar residues" evidence="7">
    <location>
        <begin position="922"/>
        <end position="937"/>
    </location>
</feature>
<dbReference type="STRING" id="41875.K8FDL0"/>
<feature type="region of interest" description="Disordered" evidence="7">
    <location>
        <begin position="523"/>
        <end position="606"/>
    </location>
</feature>
<keyword evidence="2" id="KW-0436">Ligase</keyword>
<name>K8FDL0_9CHLO</name>
<keyword evidence="5" id="KW-0460">Magnesium</keyword>
<protein>
    <submittedName>
        <fullName evidence="9">Cobyrinic acid a,c-diamide synthase</fullName>
    </submittedName>
</protein>
<dbReference type="Gene3D" id="3.40.50.300">
    <property type="entry name" value="P-loop containing nucleotide triphosphate hydrolases"/>
    <property type="match status" value="2"/>
</dbReference>
<keyword evidence="4" id="KW-0067">ATP-binding</keyword>
<dbReference type="GO" id="GO:0042242">
    <property type="term" value="F:cobyrinic acid a,c-diamide synthase activity"/>
    <property type="evidence" value="ECO:0007669"/>
    <property type="project" value="InterPro"/>
</dbReference>
<feature type="compositionally biased region" description="Low complexity" evidence="7">
    <location>
        <begin position="326"/>
        <end position="343"/>
    </location>
</feature>
<feature type="region of interest" description="Disordered" evidence="7">
    <location>
        <begin position="922"/>
        <end position="970"/>
    </location>
</feature>
<evidence type="ECO:0000256" key="1">
    <source>
        <dbReference type="ARBA" id="ARBA00001946"/>
    </source>
</evidence>
<feature type="region of interest" description="Disordered" evidence="7">
    <location>
        <begin position="320"/>
        <end position="352"/>
    </location>
</feature>
<keyword evidence="3" id="KW-0547">Nucleotide-binding</keyword>
<dbReference type="SUPFAM" id="SSF52317">
    <property type="entry name" value="Class I glutamine amidotransferase-like"/>
    <property type="match status" value="1"/>
</dbReference>
<feature type="domain" description="Fe/B12 periplasmic-binding" evidence="8">
    <location>
        <begin position="882"/>
        <end position="1220"/>
    </location>
</feature>
<dbReference type="Pfam" id="PF01497">
    <property type="entry name" value="Peripla_BP_2"/>
    <property type="match status" value="1"/>
</dbReference>
<accession>K8FDL0</accession>
<dbReference type="InterPro" id="IPR002586">
    <property type="entry name" value="CobQ/CobB/MinD/ParA_Nub-bd_dom"/>
</dbReference>
<feature type="compositionally biased region" description="Polar residues" evidence="7">
    <location>
        <begin position="583"/>
        <end position="606"/>
    </location>
</feature>
<dbReference type="Pfam" id="PF01656">
    <property type="entry name" value="CbiA"/>
    <property type="match status" value="1"/>
</dbReference>
<dbReference type="GeneID" id="19011073"/>
<comment type="cofactor">
    <cofactor evidence="1">
        <name>Mg(2+)</name>
        <dbReference type="ChEBI" id="CHEBI:18420"/>
    </cofactor>
</comment>
<dbReference type="AlphaFoldDB" id="K8FDL0"/>
<dbReference type="Pfam" id="PF07685">
    <property type="entry name" value="GATase_3"/>
    <property type="match status" value="1"/>
</dbReference>
<dbReference type="PANTHER" id="PTHR43873">
    <property type="entry name" value="COBYRINATE A,C-DIAMIDE SYNTHASE"/>
    <property type="match status" value="1"/>
</dbReference>
<evidence type="ECO:0000259" key="8">
    <source>
        <dbReference type="PROSITE" id="PS50983"/>
    </source>
</evidence>
<feature type="region of interest" description="Disordered" evidence="7">
    <location>
        <begin position="188"/>
        <end position="266"/>
    </location>
</feature>
<evidence type="ECO:0000256" key="5">
    <source>
        <dbReference type="ARBA" id="ARBA00022842"/>
    </source>
</evidence>
<dbReference type="PANTHER" id="PTHR43873:SF1">
    <property type="entry name" value="COBYRINATE A,C-DIAMIDE SYNTHASE"/>
    <property type="match status" value="1"/>
</dbReference>
<dbReference type="InterPro" id="IPR029062">
    <property type="entry name" value="Class_I_gatase-like"/>
</dbReference>
<dbReference type="Gene3D" id="3.40.50.1980">
    <property type="entry name" value="Nitrogenase molybdenum iron protein domain"/>
    <property type="match status" value="2"/>
</dbReference>
<dbReference type="EMBL" id="FO082262">
    <property type="protein sequence ID" value="CCO20568.1"/>
    <property type="molecule type" value="Genomic_DNA"/>
</dbReference>